<keyword evidence="3" id="KW-1185">Reference proteome</keyword>
<feature type="region of interest" description="Disordered" evidence="1">
    <location>
        <begin position="388"/>
        <end position="420"/>
    </location>
</feature>
<feature type="compositionally biased region" description="Polar residues" evidence="1">
    <location>
        <begin position="220"/>
        <end position="229"/>
    </location>
</feature>
<proteinExistence type="predicted"/>
<accession>A0A401H0H1</accession>
<feature type="compositionally biased region" description="Polar residues" evidence="1">
    <location>
        <begin position="388"/>
        <end position="412"/>
    </location>
</feature>
<feature type="compositionally biased region" description="Basic and acidic residues" evidence="1">
    <location>
        <begin position="458"/>
        <end position="472"/>
    </location>
</feature>
<feature type="region of interest" description="Disordered" evidence="1">
    <location>
        <begin position="206"/>
        <end position="229"/>
    </location>
</feature>
<dbReference type="AlphaFoldDB" id="A0A401H0H1"/>
<dbReference type="RefSeq" id="XP_027618824.1">
    <property type="nucleotide sequence ID" value="XM_027763023.1"/>
</dbReference>
<feature type="compositionally biased region" description="Polar residues" evidence="1">
    <location>
        <begin position="171"/>
        <end position="182"/>
    </location>
</feature>
<feature type="compositionally biased region" description="Polar residues" evidence="1">
    <location>
        <begin position="496"/>
        <end position="507"/>
    </location>
</feature>
<feature type="region of interest" description="Disordered" evidence="1">
    <location>
        <begin position="152"/>
        <end position="185"/>
    </location>
</feature>
<evidence type="ECO:0000313" key="3">
    <source>
        <dbReference type="Proteomes" id="UP000287166"/>
    </source>
</evidence>
<protein>
    <submittedName>
        <fullName evidence="2">Uncharacterized protein</fullName>
    </submittedName>
</protein>
<feature type="compositionally biased region" description="Pro residues" evidence="1">
    <location>
        <begin position="480"/>
        <end position="493"/>
    </location>
</feature>
<feature type="compositionally biased region" description="Basic and acidic residues" evidence="1">
    <location>
        <begin position="308"/>
        <end position="324"/>
    </location>
</feature>
<feature type="region of interest" description="Disordered" evidence="1">
    <location>
        <begin position="287"/>
        <end position="359"/>
    </location>
</feature>
<reference evidence="2 3" key="1">
    <citation type="journal article" date="2018" name="Sci. Rep.">
        <title>Genome sequence of the cauliflower mushroom Sparassis crispa (Hanabiratake) and its association with beneficial usage.</title>
        <authorList>
            <person name="Kiyama R."/>
            <person name="Furutani Y."/>
            <person name="Kawaguchi K."/>
            <person name="Nakanishi T."/>
        </authorList>
    </citation>
    <scope>NUCLEOTIDE SEQUENCE [LARGE SCALE GENOMIC DNA]</scope>
</reference>
<name>A0A401H0H1_9APHY</name>
<comment type="caution">
    <text evidence="2">The sequence shown here is derived from an EMBL/GenBank/DDBJ whole genome shotgun (WGS) entry which is preliminary data.</text>
</comment>
<feature type="compositionally biased region" description="Basic and acidic residues" evidence="1">
    <location>
        <begin position="288"/>
        <end position="299"/>
    </location>
</feature>
<feature type="compositionally biased region" description="Low complexity" evidence="1">
    <location>
        <begin position="31"/>
        <end position="58"/>
    </location>
</feature>
<dbReference type="OrthoDB" id="432299at2759"/>
<evidence type="ECO:0000256" key="1">
    <source>
        <dbReference type="SAM" id="MobiDB-lite"/>
    </source>
</evidence>
<feature type="region of interest" description="Disordered" evidence="1">
    <location>
        <begin position="85"/>
        <end position="108"/>
    </location>
</feature>
<organism evidence="2 3">
    <name type="scientific">Sparassis crispa</name>
    <dbReference type="NCBI Taxonomy" id="139825"/>
    <lineage>
        <taxon>Eukaryota</taxon>
        <taxon>Fungi</taxon>
        <taxon>Dikarya</taxon>
        <taxon>Basidiomycota</taxon>
        <taxon>Agaricomycotina</taxon>
        <taxon>Agaricomycetes</taxon>
        <taxon>Polyporales</taxon>
        <taxon>Sparassidaceae</taxon>
        <taxon>Sparassis</taxon>
    </lineage>
</organism>
<dbReference type="GeneID" id="38784828"/>
<sequence length="718" mass="77837">MAVPRYTPRGRKQSATASNSPEPPPAVHGTSAVSVNSSLLSRLSPRKSSLLSRLVSESEPPVRPNKGVRLVDRLSSSPARNVVELDEGEIIPTGAGGYAGREGSTSVTEEGQLIERGFPQMHRQSSRPLSLQVRLQTRPEDLKARLGIDTSIEQAPSPSEACLEEGEMNDDVQQPERTSSPASEAAVDRLLASVLDLSDITLATASSAVSERADPRPTHSPRSNASPSTVIEECRRLLLPQLIQNAWMRESHLGADGDAIAQRAEDLLTEERCKEFMALAQEVRAQMQRREQLEQEAERGGPSTGTKRPRDVDVQGKEGPERGAKLRRVSTPHSDVSHALGATREPAPQSRLGLIHDSDSIPKAPRAMLVDSSVRAVEEYLARMQVSTVSSDLSQSASSRVTPTPPSLTTMAPTLGTARVRDVQVQNGDTAAVMDTVNDDVPTQFASLPDLPRNTPPKSDDNDGDMPEREESQSTAKPVSQPPPPAVHEPPPSDIQMESSQTESQNPPAGPQDLPHHHLNSVPGLWSVNVGTKGPSMFEFDINIDEEVAGAAERWACRYQEFSLNDAHISVHLLCLPAEVVATANRKLDPAASPRDVAQMLWDIPTAWPQPGTLIVEMNESHPRGAHVWFSEDMGPTNGPLDLTACLHAGRNTVRLLQLGDMSDRLFVVHAAFPSSEERDRAAKRCAGNRDWADFFAKASTRLRPSSTPTVPVPGIAW</sequence>
<dbReference type="STRING" id="139825.A0A401H0H1"/>
<gene>
    <name evidence="2" type="ORF">SCP_1201360</name>
</gene>
<dbReference type="InParanoid" id="A0A401H0H1"/>
<feature type="region of interest" description="Disordered" evidence="1">
    <location>
        <begin position="1"/>
        <end position="68"/>
    </location>
</feature>
<dbReference type="EMBL" id="BFAD01000012">
    <property type="protein sequence ID" value="GBE87911.1"/>
    <property type="molecule type" value="Genomic_DNA"/>
</dbReference>
<feature type="region of interest" description="Disordered" evidence="1">
    <location>
        <begin position="442"/>
        <end position="520"/>
    </location>
</feature>
<evidence type="ECO:0000313" key="2">
    <source>
        <dbReference type="EMBL" id="GBE87911.1"/>
    </source>
</evidence>
<dbReference type="Proteomes" id="UP000287166">
    <property type="component" value="Unassembled WGS sequence"/>
</dbReference>